<accession>A0A7S1JT55</accession>
<feature type="region of interest" description="Disordered" evidence="1">
    <location>
        <begin position="176"/>
        <end position="201"/>
    </location>
</feature>
<evidence type="ECO:0000259" key="3">
    <source>
        <dbReference type="PROSITE" id="PS50004"/>
    </source>
</evidence>
<dbReference type="InterPro" id="IPR035892">
    <property type="entry name" value="C2_domain_sf"/>
</dbReference>
<dbReference type="InterPro" id="IPR045050">
    <property type="entry name" value="Synaptotagmin_plant"/>
</dbReference>
<sequence>MLVWPVQLVLPRVLMWLLGWPARFDIPLMPSDELQHHSAKGLLQVHVRQGQQLRASDISLWGKASSDPYVLVRVSEEAKSWRTKSVSRSLNPQFNEIFHIPLTNPTARLLYFHVYDKDKVGSDDLLGFARVPVKEIVEKGTWDGRLELAPPEFCSTEESRNPNTRGEVMLEALRSFNEEDRSPTAPSPAARSDTGTDHRLRHGVKTQLKSVWAKAGKRPPSAGKLYVRLSWLPQAPSARITEAARVSIFGGVPPELDIDHEGIISPQPTDAETRKSRSFPELQTLESFLHDALGGGLLSVTLIRATNLRAADFNGFSDPYALLTILNAGCDVKVQRSKTIKRNLNPVWREEFLFDVRTVDDARLKVVVKDRDVIGKDDFLGQVEVPVRELLDGHHQGDIRLEETKGVPSTLQLEAHLTRT</sequence>
<dbReference type="Gene3D" id="2.60.40.150">
    <property type="entry name" value="C2 domain"/>
    <property type="match status" value="2"/>
</dbReference>
<dbReference type="CDD" id="cd00030">
    <property type="entry name" value="C2"/>
    <property type="match status" value="2"/>
</dbReference>
<dbReference type="SMART" id="SM00239">
    <property type="entry name" value="C2"/>
    <property type="match status" value="2"/>
</dbReference>
<dbReference type="PANTHER" id="PTHR10774">
    <property type="entry name" value="EXTENDED SYNAPTOTAGMIN-RELATED"/>
    <property type="match status" value="1"/>
</dbReference>
<evidence type="ECO:0000256" key="2">
    <source>
        <dbReference type="SAM" id="SignalP"/>
    </source>
</evidence>
<evidence type="ECO:0000256" key="1">
    <source>
        <dbReference type="SAM" id="MobiDB-lite"/>
    </source>
</evidence>
<dbReference type="PROSITE" id="PS50004">
    <property type="entry name" value="C2"/>
    <property type="match status" value="2"/>
</dbReference>
<dbReference type="SUPFAM" id="SSF49562">
    <property type="entry name" value="C2 domain (Calcium/lipid-binding domain, CaLB)"/>
    <property type="match status" value="2"/>
</dbReference>
<dbReference type="GO" id="GO:0005783">
    <property type="term" value="C:endoplasmic reticulum"/>
    <property type="evidence" value="ECO:0007669"/>
    <property type="project" value="TreeGrafter"/>
</dbReference>
<reference evidence="4" key="1">
    <citation type="submission" date="2021-01" db="EMBL/GenBank/DDBJ databases">
        <authorList>
            <person name="Corre E."/>
            <person name="Pelletier E."/>
            <person name="Niang G."/>
            <person name="Scheremetjew M."/>
            <person name="Finn R."/>
            <person name="Kale V."/>
            <person name="Holt S."/>
            <person name="Cochrane G."/>
            <person name="Meng A."/>
            <person name="Brown T."/>
            <person name="Cohen L."/>
        </authorList>
    </citation>
    <scope>NUCLEOTIDE SEQUENCE</scope>
    <source>
        <strain evidence="4">CCMP3346</strain>
    </source>
</reference>
<dbReference type="EMBL" id="HBGB01012318">
    <property type="protein sequence ID" value="CAD9052011.1"/>
    <property type="molecule type" value="Transcribed_RNA"/>
</dbReference>
<evidence type="ECO:0000313" key="4">
    <source>
        <dbReference type="EMBL" id="CAD9052011.1"/>
    </source>
</evidence>
<feature type="domain" description="C2" evidence="3">
    <location>
        <begin position="278"/>
        <end position="400"/>
    </location>
</feature>
<dbReference type="InterPro" id="IPR000008">
    <property type="entry name" value="C2_dom"/>
</dbReference>
<dbReference type="PANTHER" id="PTHR10774:SF190">
    <property type="entry name" value="C2 CALCIUM_LIPID-BINDING ENDONUCLEASE_EXONUCLEASE_PHOSPHATASE-RELATED"/>
    <property type="match status" value="1"/>
</dbReference>
<protein>
    <recommendedName>
        <fullName evidence="3">C2 domain-containing protein</fullName>
    </recommendedName>
</protein>
<name>A0A7S1JT55_9ALVE</name>
<proteinExistence type="predicted"/>
<organism evidence="4">
    <name type="scientific">Vitrella brassicaformis</name>
    <dbReference type="NCBI Taxonomy" id="1169539"/>
    <lineage>
        <taxon>Eukaryota</taxon>
        <taxon>Sar</taxon>
        <taxon>Alveolata</taxon>
        <taxon>Colpodellida</taxon>
        <taxon>Vitrellaceae</taxon>
        <taxon>Vitrella</taxon>
    </lineage>
</organism>
<dbReference type="Pfam" id="PF00168">
    <property type="entry name" value="C2"/>
    <property type="match status" value="2"/>
</dbReference>
<feature type="domain" description="C2" evidence="3">
    <location>
        <begin position="20"/>
        <end position="146"/>
    </location>
</feature>
<dbReference type="AlphaFoldDB" id="A0A7S1JT55"/>
<keyword evidence="2" id="KW-0732">Signal</keyword>
<dbReference type="PRINTS" id="PR00360">
    <property type="entry name" value="C2DOMAIN"/>
</dbReference>
<dbReference type="GO" id="GO:0008289">
    <property type="term" value="F:lipid binding"/>
    <property type="evidence" value="ECO:0007669"/>
    <property type="project" value="InterPro"/>
</dbReference>
<feature type="chain" id="PRO_5031136227" description="C2 domain-containing protein" evidence="2">
    <location>
        <begin position="20"/>
        <end position="420"/>
    </location>
</feature>
<feature type="signal peptide" evidence="2">
    <location>
        <begin position="1"/>
        <end position="19"/>
    </location>
</feature>
<gene>
    <name evidence="4" type="ORF">VBRA1451_LOCUS7073</name>
</gene>